<evidence type="ECO:0000313" key="8">
    <source>
        <dbReference type="EMBL" id="VDH88864.1"/>
    </source>
</evidence>
<dbReference type="PANTHER" id="PTHR24365:SF541">
    <property type="entry name" value="PROTEIN TOLL-RELATED"/>
    <property type="match status" value="1"/>
</dbReference>
<evidence type="ECO:0000256" key="6">
    <source>
        <dbReference type="ARBA" id="ARBA00023136"/>
    </source>
</evidence>
<dbReference type="PROSITE" id="PS51450">
    <property type="entry name" value="LRR"/>
    <property type="match status" value="1"/>
</dbReference>
<dbReference type="GO" id="GO:0007165">
    <property type="term" value="P:signal transduction"/>
    <property type="evidence" value="ECO:0007669"/>
    <property type="project" value="InterPro"/>
</dbReference>
<reference evidence="8" key="1">
    <citation type="submission" date="2018-11" db="EMBL/GenBank/DDBJ databases">
        <authorList>
            <person name="Alioto T."/>
            <person name="Alioto T."/>
        </authorList>
    </citation>
    <scope>NUCLEOTIDE SEQUENCE</scope>
</reference>
<dbReference type="EMBL" id="UYJE01000002">
    <property type="protein sequence ID" value="VDH88864.1"/>
    <property type="molecule type" value="Genomic_DNA"/>
</dbReference>
<dbReference type="Pfam" id="PF13855">
    <property type="entry name" value="LRR_8"/>
    <property type="match status" value="1"/>
</dbReference>
<keyword evidence="5" id="KW-1133">Transmembrane helix</keyword>
<keyword evidence="6" id="KW-0472">Membrane</keyword>
<dbReference type="OrthoDB" id="676979at2759"/>
<keyword evidence="3" id="KW-0812">Transmembrane</keyword>
<dbReference type="InterPro" id="IPR032675">
    <property type="entry name" value="LRR_dom_sf"/>
</dbReference>
<dbReference type="Pfam" id="PF01582">
    <property type="entry name" value="TIR"/>
    <property type="match status" value="1"/>
</dbReference>
<dbReference type="EMBL" id="UYJE01007814">
    <property type="protein sequence ID" value="VDI58197.1"/>
    <property type="molecule type" value="Genomic_DNA"/>
</dbReference>
<dbReference type="GO" id="GO:0005886">
    <property type="term" value="C:plasma membrane"/>
    <property type="evidence" value="ECO:0007669"/>
    <property type="project" value="TreeGrafter"/>
</dbReference>
<dbReference type="PANTHER" id="PTHR24365">
    <property type="entry name" value="TOLL-LIKE RECEPTOR"/>
    <property type="match status" value="1"/>
</dbReference>
<keyword evidence="4" id="KW-0732">Signal</keyword>
<evidence type="ECO:0000256" key="1">
    <source>
        <dbReference type="ARBA" id="ARBA00004167"/>
    </source>
</evidence>
<dbReference type="Gene3D" id="3.80.10.10">
    <property type="entry name" value="Ribonuclease Inhibitor"/>
    <property type="match status" value="2"/>
</dbReference>
<dbReference type="Gene3D" id="3.40.50.10140">
    <property type="entry name" value="Toll/interleukin-1 receptor homology (TIR) domain"/>
    <property type="match status" value="1"/>
</dbReference>
<accession>A0A8B6BEZ1</accession>
<protein>
    <recommendedName>
        <fullName evidence="7">TIR domain-containing protein</fullName>
    </recommendedName>
</protein>
<evidence type="ECO:0000256" key="2">
    <source>
        <dbReference type="ARBA" id="ARBA00009634"/>
    </source>
</evidence>
<dbReference type="SUPFAM" id="SSF52200">
    <property type="entry name" value="Toll/Interleukin receptor TIR domain"/>
    <property type="match status" value="1"/>
</dbReference>
<sequence length="736" mass="85693">MDIYFYAAILLYVSFQYVIGSYTYCSPDGMKNLWCKNTSNCYTNYHSKFGFYFINHCLACEAIPEWAIPLPNVTYLPLDVEMENVFGAESLLMTDQAFNNSTYFRFEYAHGYLTKLPRNICQFYVVFIDVSYNLFEEIGNISCLRILDTLKMNKNRLTFVSNKTFAEMPKLRYIDLSGNKITKLDFNILNYPRTNILYIHLDENHLHTLDIGNIIVPNNTFCMLSYKDNKHPIKISNSKHFNLAESNSYLCGDIDFSNVRLNIHPFMTIVTNPVDLYKFVKCGKLEYHGATYDCDCTFAEFLPLKYNDFNRLFGALLFKSTCQNPEPLRGISVTELFYNESLHHLMVCDVQDGCPNIGRCKCVCTSQPSTDSLIIECSNQNCTDLPHVVPVTEHKIVLSMIGNQIQSVSSKYYFNAVKILNLAGNPVQSFDESIGNFTNAVEIKLTDHLLDSLPRSVQSLDPNVFVFGQKGIPCNCDNRWIGEWRKFKKALYPLYCSNDKNVSIEDFVSLKTDCDSKQVSLLPLYSLIPLILSLILMWKLRHRRYDVEIIRSQFQPIDENIQRRWKIDVYISFDEDNDDVRLFVLQILESFFRRKKISTYIPDRDSLPGRTKEQNIINNLQNCKYCLILQSSDMYDLDKSKSFTKRMEYKLAWDMFTDKTLCKVLVINFDKSEKEAFQGMKTKALYRRGMGFKIYDRKHSLYEKIAEVFSEPLASNTKHVRQRQRTISAYLRQKSK</sequence>
<name>A0A8B6BEZ1_MYTGA</name>
<keyword evidence="10" id="KW-1185">Reference proteome</keyword>
<comment type="similarity">
    <text evidence="2">Belongs to the Toll-like receptor family.</text>
</comment>
<dbReference type="GO" id="GO:0038023">
    <property type="term" value="F:signaling receptor activity"/>
    <property type="evidence" value="ECO:0007669"/>
    <property type="project" value="TreeGrafter"/>
</dbReference>
<comment type="subcellular location">
    <subcellularLocation>
        <location evidence="1">Membrane</location>
        <topology evidence="1">Single-pass membrane protein</topology>
    </subcellularLocation>
</comment>
<evidence type="ECO:0000313" key="10">
    <source>
        <dbReference type="Proteomes" id="UP000596742"/>
    </source>
</evidence>
<gene>
    <name evidence="8" type="ORF">MGAL_10B032429</name>
    <name evidence="9" type="ORF">MGAL_10B083380</name>
</gene>
<organism evidence="8 10">
    <name type="scientific">Mytilus galloprovincialis</name>
    <name type="common">Mediterranean mussel</name>
    <dbReference type="NCBI Taxonomy" id="29158"/>
    <lineage>
        <taxon>Eukaryota</taxon>
        <taxon>Metazoa</taxon>
        <taxon>Spiralia</taxon>
        <taxon>Lophotrochozoa</taxon>
        <taxon>Mollusca</taxon>
        <taxon>Bivalvia</taxon>
        <taxon>Autobranchia</taxon>
        <taxon>Pteriomorphia</taxon>
        <taxon>Mytilida</taxon>
        <taxon>Mytiloidea</taxon>
        <taxon>Mytilidae</taxon>
        <taxon>Mytilinae</taxon>
        <taxon>Mytilus</taxon>
    </lineage>
</organism>
<proteinExistence type="inferred from homology"/>
<evidence type="ECO:0000259" key="7">
    <source>
        <dbReference type="PROSITE" id="PS50104"/>
    </source>
</evidence>
<dbReference type="Proteomes" id="UP000596742">
    <property type="component" value="Unassembled WGS sequence"/>
</dbReference>
<dbReference type="InterPro" id="IPR000157">
    <property type="entry name" value="TIR_dom"/>
</dbReference>
<dbReference type="AlphaFoldDB" id="A0A8B6BEZ1"/>
<evidence type="ECO:0000256" key="5">
    <source>
        <dbReference type="ARBA" id="ARBA00022989"/>
    </source>
</evidence>
<dbReference type="SUPFAM" id="SSF52058">
    <property type="entry name" value="L domain-like"/>
    <property type="match status" value="1"/>
</dbReference>
<evidence type="ECO:0000313" key="9">
    <source>
        <dbReference type="EMBL" id="VDI58197.1"/>
    </source>
</evidence>
<evidence type="ECO:0000256" key="3">
    <source>
        <dbReference type="ARBA" id="ARBA00022692"/>
    </source>
</evidence>
<comment type="caution">
    <text evidence="8">The sequence shown here is derived from an EMBL/GenBank/DDBJ whole genome shotgun (WGS) entry which is preliminary data.</text>
</comment>
<dbReference type="PROSITE" id="PS50104">
    <property type="entry name" value="TIR"/>
    <property type="match status" value="1"/>
</dbReference>
<dbReference type="InterPro" id="IPR001611">
    <property type="entry name" value="Leu-rich_rpt"/>
</dbReference>
<evidence type="ECO:0000256" key="4">
    <source>
        <dbReference type="ARBA" id="ARBA00022729"/>
    </source>
</evidence>
<feature type="domain" description="TIR" evidence="7">
    <location>
        <begin position="565"/>
        <end position="709"/>
    </location>
</feature>
<dbReference type="InterPro" id="IPR035897">
    <property type="entry name" value="Toll_tir_struct_dom_sf"/>
</dbReference>